<gene>
    <name evidence="1" type="ORF">LCGC14_1851520</name>
</gene>
<comment type="caution">
    <text evidence="1">The sequence shown here is derived from an EMBL/GenBank/DDBJ whole genome shotgun (WGS) entry which is preliminary data.</text>
</comment>
<sequence length="159" mass="18647">MKYVHIDSNGSMKIRDHQLPDWKYGWVYKVPDDFQFELGSANAENRLYFCELLENDPRAELIFDGEVERTTTNYSDIKGPNTLAEFLMKDLSTETLFKIYQDKNKNDLGELDAMTNDPAELLREHISYLFYTASYNLVMNIHYKLGLLDEETVEQIINE</sequence>
<reference evidence="1" key="1">
    <citation type="journal article" date="2015" name="Nature">
        <title>Complex archaea that bridge the gap between prokaryotes and eukaryotes.</title>
        <authorList>
            <person name="Spang A."/>
            <person name="Saw J.H."/>
            <person name="Jorgensen S.L."/>
            <person name="Zaremba-Niedzwiedzka K."/>
            <person name="Martijn J."/>
            <person name="Lind A.E."/>
            <person name="van Eijk R."/>
            <person name="Schleper C."/>
            <person name="Guy L."/>
            <person name="Ettema T.J."/>
        </authorList>
    </citation>
    <scope>NUCLEOTIDE SEQUENCE</scope>
</reference>
<accession>A0A0F9GYJ1</accession>
<dbReference type="EMBL" id="LAZR01018603">
    <property type="protein sequence ID" value="KKL95746.1"/>
    <property type="molecule type" value="Genomic_DNA"/>
</dbReference>
<proteinExistence type="predicted"/>
<evidence type="ECO:0000313" key="1">
    <source>
        <dbReference type="EMBL" id="KKL95746.1"/>
    </source>
</evidence>
<organism evidence="1">
    <name type="scientific">marine sediment metagenome</name>
    <dbReference type="NCBI Taxonomy" id="412755"/>
    <lineage>
        <taxon>unclassified sequences</taxon>
        <taxon>metagenomes</taxon>
        <taxon>ecological metagenomes</taxon>
    </lineage>
</organism>
<protein>
    <submittedName>
        <fullName evidence="1">Uncharacterized protein</fullName>
    </submittedName>
</protein>
<dbReference type="AlphaFoldDB" id="A0A0F9GYJ1"/>
<name>A0A0F9GYJ1_9ZZZZ</name>